<evidence type="ECO:0000313" key="2">
    <source>
        <dbReference type="Proteomes" id="UP000734823"/>
    </source>
</evidence>
<sequence>MYKATVALVDNEAERASLTQRRVLVTFGKRMSTPHPFAGTAAGNRRNNLVRSVDAIAEAPRLGQR</sequence>
<keyword evidence="2" id="KW-1185">Reference proteome</keyword>
<name>A0ABR7LE47_9PSEU</name>
<proteinExistence type="predicted"/>
<protein>
    <submittedName>
        <fullName evidence="1">Uncharacterized protein</fullName>
    </submittedName>
</protein>
<organism evidence="1 2">
    <name type="scientific">Actinokineospora xionganensis</name>
    <dbReference type="NCBI Taxonomy" id="2684470"/>
    <lineage>
        <taxon>Bacteria</taxon>
        <taxon>Bacillati</taxon>
        <taxon>Actinomycetota</taxon>
        <taxon>Actinomycetes</taxon>
        <taxon>Pseudonocardiales</taxon>
        <taxon>Pseudonocardiaceae</taxon>
        <taxon>Actinokineospora</taxon>
    </lineage>
</organism>
<dbReference type="Proteomes" id="UP000734823">
    <property type="component" value="Unassembled WGS sequence"/>
</dbReference>
<reference evidence="1 2" key="1">
    <citation type="submission" date="2020-06" db="EMBL/GenBank/DDBJ databases">
        <title>Actinokineospora xiongansis sp. nov., isolated from soil of Baiyangdian.</title>
        <authorList>
            <person name="Zhang X."/>
        </authorList>
    </citation>
    <scope>NUCLEOTIDE SEQUENCE [LARGE SCALE GENOMIC DNA]</scope>
    <source>
        <strain evidence="1 2">HBU206404</strain>
    </source>
</reference>
<dbReference type="RefSeq" id="WP_187223981.1">
    <property type="nucleotide sequence ID" value="NZ_JABVED010000021.1"/>
</dbReference>
<evidence type="ECO:0000313" key="1">
    <source>
        <dbReference type="EMBL" id="MBC6450902.1"/>
    </source>
</evidence>
<gene>
    <name evidence="1" type="ORF">GPZ80_27445</name>
</gene>
<dbReference type="EMBL" id="JABVED010000021">
    <property type="protein sequence ID" value="MBC6450902.1"/>
    <property type="molecule type" value="Genomic_DNA"/>
</dbReference>
<comment type="caution">
    <text evidence="1">The sequence shown here is derived from an EMBL/GenBank/DDBJ whole genome shotgun (WGS) entry which is preliminary data.</text>
</comment>
<accession>A0ABR7LE47</accession>